<dbReference type="GO" id="GO:0006355">
    <property type="term" value="P:regulation of DNA-templated transcription"/>
    <property type="evidence" value="ECO:0007669"/>
    <property type="project" value="UniProtKB-UniRule"/>
</dbReference>
<dbReference type="InterPro" id="IPR045864">
    <property type="entry name" value="aa-tRNA-synth_II/BPL/LPL"/>
</dbReference>
<keyword evidence="2 5" id="KW-0547">Nucleotide-binding</keyword>
<evidence type="ECO:0000256" key="4">
    <source>
        <dbReference type="ARBA" id="ARBA00023267"/>
    </source>
</evidence>
<dbReference type="InterPro" id="IPR008988">
    <property type="entry name" value="Transcriptional_repressor_C"/>
</dbReference>
<keyword evidence="5" id="KW-0805">Transcription regulation</keyword>
<dbReference type="GO" id="GO:0003677">
    <property type="term" value="F:DNA binding"/>
    <property type="evidence" value="ECO:0007669"/>
    <property type="project" value="UniProtKB-UniRule"/>
</dbReference>
<dbReference type="Gene3D" id="3.30.930.10">
    <property type="entry name" value="Bira Bifunctional Protein, Domain 2"/>
    <property type="match status" value="1"/>
</dbReference>
<keyword evidence="3 5" id="KW-0067">ATP-binding</keyword>
<dbReference type="HAMAP" id="MF_00978">
    <property type="entry name" value="Bifunct_BirA"/>
    <property type="match status" value="1"/>
</dbReference>
<dbReference type="InterPro" id="IPR003142">
    <property type="entry name" value="BPL_C"/>
</dbReference>
<reference evidence="7" key="1">
    <citation type="submission" date="2020-08" db="EMBL/GenBank/DDBJ databases">
        <authorList>
            <person name="Cejkova D."/>
            <person name="Kubasova T."/>
            <person name="Jahodarova E."/>
            <person name="Rychlik I."/>
        </authorList>
    </citation>
    <scope>NUCLEOTIDE SEQUENCE</scope>
    <source>
        <strain evidence="7">An582</strain>
    </source>
</reference>
<keyword evidence="4 5" id="KW-0092">Biotin</keyword>
<dbReference type="AlphaFoldDB" id="A0A938XB24"/>
<dbReference type="EMBL" id="JACJKS010000009">
    <property type="protein sequence ID" value="MBM6948539.1"/>
    <property type="molecule type" value="Genomic_DNA"/>
</dbReference>
<dbReference type="GO" id="GO:0009249">
    <property type="term" value="P:protein lipoylation"/>
    <property type="evidence" value="ECO:0007669"/>
    <property type="project" value="UniProtKB-ARBA"/>
</dbReference>
<dbReference type="SUPFAM" id="SSF46785">
    <property type="entry name" value="Winged helix' DNA-binding domain"/>
    <property type="match status" value="1"/>
</dbReference>
<feature type="binding site" evidence="5">
    <location>
        <begin position="117"/>
        <end position="119"/>
    </location>
    <ligand>
        <name>biotin</name>
        <dbReference type="ChEBI" id="CHEBI:57586"/>
    </ligand>
</feature>
<name>A0A938XB24_9CLOT</name>
<dbReference type="InterPro" id="IPR013196">
    <property type="entry name" value="HTH_11"/>
</dbReference>
<dbReference type="PROSITE" id="PS51733">
    <property type="entry name" value="BPL_LPL_CATALYTIC"/>
    <property type="match status" value="1"/>
</dbReference>
<dbReference type="Proteomes" id="UP000705508">
    <property type="component" value="Unassembled WGS sequence"/>
</dbReference>
<keyword evidence="5" id="KW-0804">Transcription</keyword>
<dbReference type="PANTHER" id="PTHR12835:SF5">
    <property type="entry name" value="BIOTIN--PROTEIN LIGASE"/>
    <property type="match status" value="1"/>
</dbReference>
<evidence type="ECO:0000256" key="5">
    <source>
        <dbReference type="HAMAP-Rule" id="MF_00978"/>
    </source>
</evidence>
<dbReference type="GO" id="GO:0004077">
    <property type="term" value="F:biotin--[biotin carboxyl-carrier protein] ligase activity"/>
    <property type="evidence" value="ECO:0007669"/>
    <property type="project" value="UniProtKB-UniRule"/>
</dbReference>
<evidence type="ECO:0000259" key="6">
    <source>
        <dbReference type="PROSITE" id="PS51733"/>
    </source>
</evidence>
<proteinExistence type="inferred from homology"/>
<organism evidence="7 8">
    <name type="scientific">Mordavella massiliensis</name>
    <dbReference type="NCBI Taxonomy" id="1871024"/>
    <lineage>
        <taxon>Bacteria</taxon>
        <taxon>Bacillati</taxon>
        <taxon>Bacillota</taxon>
        <taxon>Clostridia</taxon>
        <taxon>Eubacteriales</taxon>
        <taxon>Clostridiaceae</taxon>
        <taxon>Mordavella</taxon>
    </lineage>
</organism>
<feature type="binding site" evidence="5">
    <location>
        <position position="184"/>
    </location>
    <ligand>
        <name>biotin</name>
        <dbReference type="ChEBI" id="CHEBI:57586"/>
    </ligand>
</feature>
<comment type="catalytic activity">
    <reaction evidence="5">
        <text>biotin + L-lysyl-[protein] + ATP = N(6)-biotinyl-L-lysyl-[protein] + AMP + diphosphate + H(+)</text>
        <dbReference type="Rhea" id="RHEA:11756"/>
        <dbReference type="Rhea" id="RHEA-COMP:9752"/>
        <dbReference type="Rhea" id="RHEA-COMP:10505"/>
        <dbReference type="ChEBI" id="CHEBI:15378"/>
        <dbReference type="ChEBI" id="CHEBI:29969"/>
        <dbReference type="ChEBI" id="CHEBI:30616"/>
        <dbReference type="ChEBI" id="CHEBI:33019"/>
        <dbReference type="ChEBI" id="CHEBI:57586"/>
        <dbReference type="ChEBI" id="CHEBI:83144"/>
        <dbReference type="ChEBI" id="CHEBI:456215"/>
        <dbReference type="EC" id="6.3.4.15"/>
    </reaction>
</comment>
<dbReference type="Pfam" id="PF02237">
    <property type="entry name" value="BPL_C"/>
    <property type="match status" value="1"/>
</dbReference>
<comment type="function">
    <text evidence="5">Acts both as a biotin--[acetyl-CoA-carboxylase] ligase and a repressor.</text>
</comment>
<gene>
    <name evidence="5" type="primary">birA</name>
    <name evidence="7" type="ORF">H6A20_07690</name>
</gene>
<dbReference type="InterPro" id="IPR036390">
    <property type="entry name" value="WH_DNA-bd_sf"/>
</dbReference>
<sequence>MKTDILSMLRKSDGYVSGQQLCERFHVSRTAVWKVMEQLKEEGYRIEAVRSRGYRLSESPDILSVAEIESRISTRWAGRNVSSFRETDSTNVQARRLGEAGAPHGTLVAADAQSGGRGRRGRQWESPPGRDIYMSLLLRPQIPAAQAPMLTLVMALAVADALREQTGVDARIKWPNDIVARGRKLCGILTEMSADMDGVRYVVIGVGINVNGTGFPEEIQERATSLALESGRRFLRPALIAAVLEKFEARYDKFMKEGDLSGLRDDYNALLVNVGEQVRILEPGHEYNAISSGINGKGELLVTREDGRQEAVFAGEVSVRGIYGYV</sequence>
<accession>A0A938XB24</accession>
<comment type="similarity">
    <text evidence="5">Belongs to the biotin--protein ligase family.</text>
</comment>
<reference evidence="7" key="2">
    <citation type="journal article" date="2021" name="Sci. Rep.">
        <title>The distribution of antibiotic resistance genes in chicken gut microbiota commensals.</title>
        <authorList>
            <person name="Juricova H."/>
            <person name="Matiasovicova J."/>
            <person name="Kubasova T."/>
            <person name="Cejkova D."/>
            <person name="Rychlik I."/>
        </authorList>
    </citation>
    <scope>NUCLEOTIDE SEQUENCE</scope>
    <source>
        <strain evidence="7">An582</strain>
    </source>
</reference>
<protein>
    <recommendedName>
        <fullName evidence="5">Bifunctional ligase/repressor BirA</fullName>
    </recommendedName>
    <alternativeName>
        <fullName evidence="5">Biotin--[acetyl-CoA-carboxylase] ligase</fullName>
        <ecNumber evidence="5">6.3.4.15</ecNumber>
    </alternativeName>
    <alternativeName>
        <fullName evidence="5">Biotin--protein ligase</fullName>
    </alternativeName>
    <alternativeName>
        <fullName evidence="5">Biotin-[acetyl-CoA carboxylase] synthetase</fullName>
    </alternativeName>
</protein>
<keyword evidence="5" id="KW-0678">Repressor</keyword>
<evidence type="ECO:0000313" key="7">
    <source>
        <dbReference type="EMBL" id="MBM6948539.1"/>
    </source>
</evidence>
<dbReference type="Pfam" id="PF08279">
    <property type="entry name" value="HTH_11"/>
    <property type="match status" value="1"/>
</dbReference>
<dbReference type="PANTHER" id="PTHR12835">
    <property type="entry name" value="BIOTIN PROTEIN LIGASE"/>
    <property type="match status" value="1"/>
</dbReference>
<dbReference type="InterPro" id="IPR004143">
    <property type="entry name" value="BPL_LPL_catalytic"/>
</dbReference>
<keyword evidence="5" id="KW-0238">DNA-binding</keyword>
<dbReference type="InterPro" id="IPR036388">
    <property type="entry name" value="WH-like_DNA-bd_sf"/>
</dbReference>
<dbReference type="SUPFAM" id="SSF50037">
    <property type="entry name" value="C-terminal domain of transcriptional repressors"/>
    <property type="match status" value="1"/>
</dbReference>
<dbReference type="CDD" id="cd16442">
    <property type="entry name" value="BPL"/>
    <property type="match status" value="1"/>
</dbReference>
<feature type="DNA-binding region" description="H-T-H motif" evidence="5">
    <location>
        <begin position="18"/>
        <end position="37"/>
    </location>
</feature>
<evidence type="ECO:0000256" key="2">
    <source>
        <dbReference type="ARBA" id="ARBA00022741"/>
    </source>
</evidence>
<dbReference type="GO" id="GO:0005737">
    <property type="term" value="C:cytoplasm"/>
    <property type="evidence" value="ECO:0007669"/>
    <property type="project" value="TreeGrafter"/>
</dbReference>
<dbReference type="SUPFAM" id="SSF55681">
    <property type="entry name" value="Class II aaRS and biotin synthetases"/>
    <property type="match status" value="1"/>
</dbReference>
<dbReference type="NCBIfam" id="TIGR00121">
    <property type="entry name" value="birA_ligase"/>
    <property type="match status" value="1"/>
</dbReference>
<evidence type="ECO:0000256" key="1">
    <source>
        <dbReference type="ARBA" id="ARBA00022598"/>
    </source>
</evidence>
<dbReference type="GO" id="GO:0005524">
    <property type="term" value="F:ATP binding"/>
    <property type="evidence" value="ECO:0007669"/>
    <property type="project" value="UniProtKB-UniRule"/>
</dbReference>
<feature type="binding site" evidence="5">
    <location>
        <position position="113"/>
    </location>
    <ligand>
        <name>biotin</name>
        <dbReference type="ChEBI" id="CHEBI:57586"/>
    </ligand>
</feature>
<dbReference type="EC" id="6.3.4.15" evidence="5"/>
<feature type="domain" description="BPL/LPL catalytic" evidence="6">
    <location>
        <begin position="57"/>
        <end position="255"/>
    </location>
</feature>
<dbReference type="Gene3D" id="2.30.30.100">
    <property type="match status" value="1"/>
</dbReference>
<dbReference type="Gene3D" id="1.10.10.10">
    <property type="entry name" value="Winged helix-like DNA-binding domain superfamily/Winged helix DNA-binding domain"/>
    <property type="match status" value="1"/>
</dbReference>
<dbReference type="GO" id="GO:0016740">
    <property type="term" value="F:transferase activity"/>
    <property type="evidence" value="ECO:0007669"/>
    <property type="project" value="UniProtKB-ARBA"/>
</dbReference>
<dbReference type="InterPro" id="IPR030855">
    <property type="entry name" value="Bifunct_BirA"/>
</dbReference>
<dbReference type="Pfam" id="PF03099">
    <property type="entry name" value="BPL_LplA_LipB"/>
    <property type="match status" value="1"/>
</dbReference>
<feature type="binding site" evidence="5">
    <location>
        <begin position="89"/>
        <end position="91"/>
    </location>
    <ligand>
        <name>biotin</name>
        <dbReference type="ChEBI" id="CHEBI:57586"/>
    </ligand>
</feature>
<evidence type="ECO:0000313" key="8">
    <source>
        <dbReference type="Proteomes" id="UP000705508"/>
    </source>
</evidence>
<comment type="caution">
    <text evidence="7">The sequence shown here is derived from an EMBL/GenBank/DDBJ whole genome shotgun (WGS) entry which is preliminary data.</text>
</comment>
<dbReference type="InterPro" id="IPR004408">
    <property type="entry name" value="Biotin_CoA_COase_ligase"/>
</dbReference>
<evidence type="ECO:0000256" key="3">
    <source>
        <dbReference type="ARBA" id="ARBA00022840"/>
    </source>
</evidence>
<keyword evidence="1 5" id="KW-0436">Ligase</keyword>